<dbReference type="InterPro" id="IPR014048">
    <property type="entry name" value="MethylDNA_cys_MeTrfase_DNA-bd"/>
</dbReference>
<evidence type="ECO:0000256" key="2">
    <source>
        <dbReference type="ARBA" id="ARBA00022603"/>
    </source>
</evidence>
<dbReference type="CDD" id="cd06445">
    <property type="entry name" value="ATase"/>
    <property type="match status" value="1"/>
</dbReference>
<comment type="caution">
    <text evidence="8">The sequence shown here is derived from an EMBL/GenBank/DDBJ whole genome shotgun (WGS) entry which is preliminary data.</text>
</comment>
<reference evidence="8 9" key="1">
    <citation type="journal article" date="2016" name="Nat. Commun.">
        <title>Thousands of microbial genomes shed light on interconnected biogeochemical processes in an aquifer system.</title>
        <authorList>
            <person name="Anantharaman K."/>
            <person name="Brown C.T."/>
            <person name="Hug L.A."/>
            <person name="Sharon I."/>
            <person name="Castelle C.J."/>
            <person name="Probst A.J."/>
            <person name="Thomas B.C."/>
            <person name="Singh A."/>
            <person name="Wilkins M.J."/>
            <person name="Karaoz U."/>
            <person name="Brodie E.L."/>
            <person name="Williams K.H."/>
            <person name="Hubbard S.S."/>
            <person name="Banfield J.F."/>
        </authorList>
    </citation>
    <scope>NUCLEOTIDE SEQUENCE [LARGE SCALE GENOMIC DNA]</scope>
</reference>
<protein>
    <recommendedName>
        <fullName evidence="7">Methylated-DNA-[protein]-cysteine S-methyltransferase DNA binding domain-containing protein</fullName>
    </recommendedName>
</protein>
<feature type="domain" description="Methylated-DNA-[protein]-cysteine S-methyltransferase DNA binding" evidence="7">
    <location>
        <begin position="3"/>
        <end position="82"/>
    </location>
</feature>
<gene>
    <name evidence="8" type="ORF">A3G49_02715</name>
</gene>
<keyword evidence="3" id="KW-0808">Transferase</keyword>
<evidence type="ECO:0000313" key="8">
    <source>
        <dbReference type="EMBL" id="OHA14129.1"/>
    </source>
</evidence>
<keyword evidence="4" id="KW-0227">DNA damage</keyword>
<dbReference type="InterPro" id="IPR036217">
    <property type="entry name" value="MethylDNA_cys_MeTrfase_DNAb"/>
</dbReference>
<dbReference type="EMBL" id="MHQY01000013">
    <property type="protein sequence ID" value="OHA14129.1"/>
    <property type="molecule type" value="Genomic_DNA"/>
</dbReference>
<keyword evidence="5" id="KW-0234">DNA repair</keyword>
<dbReference type="GO" id="GO:0003908">
    <property type="term" value="F:methylated-DNA-[protein]-cysteine S-methyltransferase activity"/>
    <property type="evidence" value="ECO:0007669"/>
    <property type="project" value="UniProtKB-EC"/>
</dbReference>
<evidence type="ECO:0000259" key="7">
    <source>
        <dbReference type="Pfam" id="PF01035"/>
    </source>
</evidence>
<evidence type="ECO:0000256" key="3">
    <source>
        <dbReference type="ARBA" id="ARBA00022679"/>
    </source>
</evidence>
<comment type="catalytic activity">
    <reaction evidence="6">
        <text>a 6-O-methyl-2'-deoxyguanosine in DNA + L-cysteinyl-[protein] = S-methyl-L-cysteinyl-[protein] + a 2'-deoxyguanosine in DNA</text>
        <dbReference type="Rhea" id="RHEA:24000"/>
        <dbReference type="Rhea" id="RHEA-COMP:10131"/>
        <dbReference type="Rhea" id="RHEA-COMP:10132"/>
        <dbReference type="Rhea" id="RHEA-COMP:11367"/>
        <dbReference type="Rhea" id="RHEA-COMP:11368"/>
        <dbReference type="ChEBI" id="CHEBI:29950"/>
        <dbReference type="ChEBI" id="CHEBI:82612"/>
        <dbReference type="ChEBI" id="CHEBI:85445"/>
        <dbReference type="ChEBI" id="CHEBI:85448"/>
        <dbReference type="EC" id="2.1.1.63"/>
    </reaction>
</comment>
<organism evidence="8 9">
    <name type="scientific">Candidatus Sungbacteria bacterium RIFCSPLOWO2_12_FULL_41_11</name>
    <dbReference type="NCBI Taxonomy" id="1802286"/>
    <lineage>
        <taxon>Bacteria</taxon>
        <taxon>Candidatus Sungiibacteriota</taxon>
    </lineage>
</organism>
<evidence type="ECO:0000313" key="9">
    <source>
        <dbReference type="Proteomes" id="UP000177171"/>
    </source>
</evidence>
<dbReference type="NCBIfam" id="TIGR00589">
    <property type="entry name" value="ogt"/>
    <property type="match status" value="1"/>
</dbReference>
<keyword evidence="2" id="KW-0489">Methyltransferase</keyword>
<comment type="catalytic activity">
    <reaction evidence="1">
        <text>a 4-O-methyl-thymidine in DNA + L-cysteinyl-[protein] = a thymidine in DNA + S-methyl-L-cysteinyl-[protein]</text>
        <dbReference type="Rhea" id="RHEA:53428"/>
        <dbReference type="Rhea" id="RHEA-COMP:10131"/>
        <dbReference type="Rhea" id="RHEA-COMP:10132"/>
        <dbReference type="Rhea" id="RHEA-COMP:13555"/>
        <dbReference type="Rhea" id="RHEA-COMP:13556"/>
        <dbReference type="ChEBI" id="CHEBI:29950"/>
        <dbReference type="ChEBI" id="CHEBI:82612"/>
        <dbReference type="ChEBI" id="CHEBI:137386"/>
        <dbReference type="ChEBI" id="CHEBI:137387"/>
        <dbReference type="EC" id="2.1.1.63"/>
    </reaction>
</comment>
<proteinExistence type="predicted"/>
<evidence type="ECO:0000256" key="4">
    <source>
        <dbReference type="ARBA" id="ARBA00022763"/>
    </source>
</evidence>
<evidence type="ECO:0000256" key="5">
    <source>
        <dbReference type="ARBA" id="ARBA00023204"/>
    </source>
</evidence>
<dbReference type="Proteomes" id="UP000177171">
    <property type="component" value="Unassembled WGS sequence"/>
</dbReference>
<dbReference type="SUPFAM" id="SSF46767">
    <property type="entry name" value="Methylated DNA-protein cysteine methyltransferase, C-terminal domain"/>
    <property type="match status" value="1"/>
</dbReference>
<dbReference type="AlphaFoldDB" id="A0A1G2LTF5"/>
<sequence length="99" mass="11487">MTEFEKKVYNTVRKIKRGRVAAYSDIACFIGNPRSFRAVGNTLNKNHSKDIPCHRVLRKDGFVGGYNRGVKKKICLLVKEGVLIKNRRVNLKKYSWIKF</sequence>
<dbReference type="PANTHER" id="PTHR10815:SF13">
    <property type="entry name" value="METHYLATED-DNA--PROTEIN-CYSTEINE METHYLTRANSFERASE"/>
    <property type="match status" value="1"/>
</dbReference>
<dbReference type="InterPro" id="IPR036388">
    <property type="entry name" value="WH-like_DNA-bd_sf"/>
</dbReference>
<dbReference type="Gene3D" id="1.10.10.10">
    <property type="entry name" value="Winged helix-like DNA-binding domain superfamily/Winged helix DNA-binding domain"/>
    <property type="match status" value="1"/>
</dbReference>
<dbReference type="PANTHER" id="PTHR10815">
    <property type="entry name" value="METHYLATED-DNA--PROTEIN-CYSTEINE METHYLTRANSFERASE"/>
    <property type="match status" value="1"/>
</dbReference>
<evidence type="ECO:0000256" key="6">
    <source>
        <dbReference type="ARBA" id="ARBA00049348"/>
    </source>
</evidence>
<dbReference type="GO" id="GO:0032259">
    <property type="term" value="P:methylation"/>
    <property type="evidence" value="ECO:0007669"/>
    <property type="project" value="UniProtKB-KW"/>
</dbReference>
<dbReference type="InterPro" id="IPR001497">
    <property type="entry name" value="MethylDNA_cys_MeTrfase_AS"/>
</dbReference>
<dbReference type="PROSITE" id="PS00374">
    <property type="entry name" value="MGMT"/>
    <property type="match status" value="1"/>
</dbReference>
<name>A0A1G2LTF5_9BACT</name>
<dbReference type="Pfam" id="PF01035">
    <property type="entry name" value="DNA_binding_1"/>
    <property type="match status" value="1"/>
</dbReference>
<dbReference type="GO" id="GO:0006281">
    <property type="term" value="P:DNA repair"/>
    <property type="evidence" value="ECO:0007669"/>
    <property type="project" value="UniProtKB-KW"/>
</dbReference>
<accession>A0A1G2LTF5</accession>
<evidence type="ECO:0000256" key="1">
    <source>
        <dbReference type="ARBA" id="ARBA00001286"/>
    </source>
</evidence>